<dbReference type="AlphaFoldDB" id="A0A371GYQ4"/>
<evidence type="ECO:0000259" key="1">
    <source>
        <dbReference type="Pfam" id="PF22936"/>
    </source>
</evidence>
<sequence>MVERDDIIVVVISQANIMTNVVDFGATQHICASRNVFSSYTFIGDGEELVYLGDSRTTSVIRKGKVMLKLIFDKNLALSDVLHVHSIRVLVALSGKVGVEVSFESGKIVMTKNNGLFVLNIYETFSENASSSTYIINLCDIWHARLGHTNFSYKSCPFVQCEYEPYCLIHFDLADLKQTIHKDEAFNMFLAYKAEVENQLNNKIKRIILDHIGVIRITHEVTPPYSPESDGATKFPLHLITFGEKPFLLRVSYKIGYPIRQTIRCHMTYEKDIKPA</sequence>
<name>A0A371GYQ4_MUCPR</name>
<keyword evidence="3" id="KW-1185">Reference proteome</keyword>
<dbReference type="PANTHER" id="PTHR47592">
    <property type="entry name" value="PBF68 PROTEIN"/>
    <property type="match status" value="1"/>
</dbReference>
<dbReference type="EMBL" id="QJKJ01004059">
    <property type="protein sequence ID" value="RDX95702.1"/>
    <property type="molecule type" value="Genomic_DNA"/>
</dbReference>
<dbReference type="Proteomes" id="UP000257109">
    <property type="component" value="Unassembled WGS sequence"/>
</dbReference>
<gene>
    <name evidence="2" type="ORF">CR513_21727</name>
</gene>
<accession>A0A371GYQ4</accession>
<evidence type="ECO:0000313" key="3">
    <source>
        <dbReference type="Proteomes" id="UP000257109"/>
    </source>
</evidence>
<evidence type="ECO:0000313" key="2">
    <source>
        <dbReference type="EMBL" id="RDX95702.1"/>
    </source>
</evidence>
<reference evidence="2" key="1">
    <citation type="submission" date="2018-05" db="EMBL/GenBank/DDBJ databases">
        <title>Draft genome of Mucuna pruriens seed.</title>
        <authorList>
            <person name="Nnadi N.E."/>
            <person name="Vos R."/>
            <person name="Hasami M.H."/>
            <person name="Devisetty U.K."/>
            <person name="Aguiy J.C."/>
        </authorList>
    </citation>
    <scope>NUCLEOTIDE SEQUENCE [LARGE SCALE GENOMIC DNA]</scope>
    <source>
        <strain evidence="2">JCA_2017</strain>
    </source>
</reference>
<feature type="domain" description="Retrovirus-related Pol polyprotein from transposon TNT 1-94-like beta-barrel" evidence="1">
    <location>
        <begin position="21"/>
        <end position="88"/>
    </location>
</feature>
<feature type="non-terminal residue" evidence="2">
    <location>
        <position position="1"/>
    </location>
</feature>
<protein>
    <recommendedName>
        <fullName evidence="1">Retrovirus-related Pol polyprotein from transposon TNT 1-94-like beta-barrel domain-containing protein</fullName>
    </recommendedName>
</protein>
<dbReference type="InterPro" id="IPR054722">
    <property type="entry name" value="PolX-like_BBD"/>
</dbReference>
<dbReference type="PANTHER" id="PTHR47592:SF27">
    <property type="entry name" value="OS08G0421700 PROTEIN"/>
    <property type="match status" value="1"/>
</dbReference>
<comment type="caution">
    <text evidence="2">The sequence shown here is derived from an EMBL/GenBank/DDBJ whole genome shotgun (WGS) entry which is preliminary data.</text>
</comment>
<proteinExistence type="predicted"/>
<organism evidence="2 3">
    <name type="scientific">Mucuna pruriens</name>
    <name type="common">Velvet bean</name>
    <name type="synonym">Dolichos pruriens</name>
    <dbReference type="NCBI Taxonomy" id="157652"/>
    <lineage>
        <taxon>Eukaryota</taxon>
        <taxon>Viridiplantae</taxon>
        <taxon>Streptophyta</taxon>
        <taxon>Embryophyta</taxon>
        <taxon>Tracheophyta</taxon>
        <taxon>Spermatophyta</taxon>
        <taxon>Magnoliopsida</taxon>
        <taxon>eudicotyledons</taxon>
        <taxon>Gunneridae</taxon>
        <taxon>Pentapetalae</taxon>
        <taxon>rosids</taxon>
        <taxon>fabids</taxon>
        <taxon>Fabales</taxon>
        <taxon>Fabaceae</taxon>
        <taxon>Papilionoideae</taxon>
        <taxon>50 kb inversion clade</taxon>
        <taxon>NPAAA clade</taxon>
        <taxon>indigoferoid/millettioid clade</taxon>
        <taxon>Phaseoleae</taxon>
        <taxon>Mucuna</taxon>
    </lineage>
</organism>
<dbReference type="OrthoDB" id="1432107at2759"/>
<dbReference type="Pfam" id="PF22936">
    <property type="entry name" value="Pol_BBD"/>
    <property type="match status" value="1"/>
</dbReference>